<dbReference type="Proteomes" id="UP000251842">
    <property type="component" value="Chromosome"/>
</dbReference>
<keyword evidence="5" id="KW-1185">Reference proteome</keyword>
<dbReference type="InterPro" id="IPR001296">
    <property type="entry name" value="Glyco_trans_1"/>
</dbReference>
<name>A0A344J6Q4_9GAMM</name>
<gene>
    <name evidence="4" type="ORF">DCD74_08450</name>
</gene>
<feature type="domain" description="Glycosyl transferase family 1" evidence="1">
    <location>
        <begin position="541"/>
        <end position="708"/>
    </location>
</feature>
<dbReference type="RefSeq" id="WP_112926927.1">
    <property type="nucleotide sequence ID" value="NZ_CP029556.1"/>
</dbReference>
<evidence type="ECO:0000259" key="1">
    <source>
        <dbReference type="Pfam" id="PF00534"/>
    </source>
</evidence>
<dbReference type="SUPFAM" id="SSF53756">
    <property type="entry name" value="UDP-Glycosyltransferase/glycogen phosphorylase"/>
    <property type="match status" value="1"/>
</dbReference>
<evidence type="ECO:0000259" key="2">
    <source>
        <dbReference type="Pfam" id="PF00535"/>
    </source>
</evidence>
<evidence type="ECO:0000313" key="5">
    <source>
        <dbReference type="Proteomes" id="UP000251842"/>
    </source>
</evidence>
<protein>
    <recommendedName>
        <fullName evidence="6">Glycosyl transferase family 1</fullName>
    </recommendedName>
</protein>
<evidence type="ECO:0000313" key="4">
    <source>
        <dbReference type="EMBL" id="AXA84714.1"/>
    </source>
</evidence>
<dbReference type="PANTHER" id="PTHR45947">
    <property type="entry name" value="SULFOQUINOVOSYL TRANSFERASE SQD2"/>
    <property type="match status" value="1"/>
</dbReference>
<dbReference type="AlphaFoldDB" id="A0A344J6Q4"/>
<dbReference type="Pfam" id="PF00534">
    <property type="entry name" value="Glycos_transf_1"/>
    <property type="match status" value="1"/>
</dbReference>
<organism evidence="4 5">
    <name type="scientific">Solilutibacter oculi</name>
    <dbReference type="NCBI Taxonomy" id="2698682"/>
    <lineage>
        <taxon>Bacteria</taxon>
        <taxon>Pseudomonadati</taxon>
        <taxon>Pseudomonadota</taxon>
        <taxon>Gammaproteobacteria</taxon>
        <taxon>Lysobacterales</taxon>
        <taxon>Lysobacteraceae</taxon>
        <taxon>Solilutibacter</taxon>
    </lineage>
</organism>
<dbReference type="OrthoDB" id="4611853at2"/>
<evidence type="ECO:0000259" key="3">
    <source>
        <dbReference type="Pfam" id="PF13439"/>
    </source>
</evidence>
<dbReference type="Pfam" id="PF13439">
    <property type="entry name" value="Glyco_transf_4"/>
    <property type="match status" value="1"/>
</dbReference>
<dbReference type="SUPFAM" id="SSF53448">
    <property type="entry name" value="Nucleotide-diphospho-sugar transferases"/>
    <property type="match status" value="1"/>
</dbReference>
<dbReference type="InterPro" id="IPR001173">
    <property type="entry name" value="Glyco_trans_2-like"/>
</dbReference>
<dbReference type="InterPro" id="IPR029044">
    <property type="entry name" value="Nucleotide-diphossugar_trans"/>
</dbReference>
<dbReference type="Gene3D" id="3.90.550.10">
    <property type="entry name" value="Spore Coat Polysaccharide Biosynthesis Protein SpsA, Chain A"/>
    <property type="match status" value="1"/>
</dbReference>
<dbReference type="EMBL" id="CP029556">
    <property type="protein sequence ID" value="AXA84714.1"/>
    <property type="molecule type" value="Genomic_DNA"/>
</dbReference>
<dbReference type="KEGG" id="lue:DCD74_08450"/>
<accession>A0A344J6Q4</accession>
<dbReference type="GO" id="GO:0016758">
    <property type="term" value="F:hexosyltransferase activity"/>
    <property type="evidence" value="ECO:0007669"/>
    <property type="project" value="TreeGrafter"/>
</dbReference>
<proteinExistence type="predicted"/>
<feature type="domain" description="Glycosyltransferase subfamily 4-like N-terminal" evidence="3">
    <location>
        <begin position="346"/>
        <end position="528"/>
    </location>
</feature>
<sequence length="742" mass="83702">MLSFSIVINTLNRGHLLGNTLSSFQWLEYEGDFEVVVVNGPSTDNSQEVVESWGGKIRWGRCPVANLSVSRNIGICMAQGDIVAFIDDDAIPEPEWLHQLARAYDHPDIAGAGGLVYDQTGYTYQYEYSTGNRLANANWHATKSAEQLCFPGSWEFPYLQGTNASFRRSALLEVGGFDEEIEYYLDETELCCRLIDAGYVIRQLPDAYVHHKFAPSHMRDNNRVTKYNYPVIKNKIYFALKHGRGHESLQAIMEDNLAFSKARENDIRFHVEGGRLEPDHLEVFADENRRAWDRGMVRGMSGEHEYITAEKLERWAGEFNPFRTRLSSEPLNVVLVSKDFPPEHGGGVATFMKDLAEALAAEGNFVHVITQSSDINRVDFENGVWVHRMLVAEHELPPEAARLGVPQHIWNWSATALVEARRIATHREIDVVEAPIWDCEGIAFIVEKRWPLVVSLQTTLSFWLDTHQTQRDDENWMNSFGRPMLALEQYVMQGADMVRSISAAIRQEIEHRYDFKFDDENVSLLPLGMPDVQRGKNPSRRKESAPPKVLFVGRLEARKGIDVLLEAATHLERQGVAFQLDVVGDDTLVKDCGGTYRADFDAHAPDSLKKKVSFAGRVSAQGLLDAYADCDIFVAPSRFESFGLVFLEAMRVEKPVIGTCAGGMPEIIKHQETGFTVPADDSQALADALKSLLRDAKLREKMGRAGRQHFLKTFTDRQMALGSLPMYRRAMMKSRVAPGVER</sequence>
<dbReference type="InterPro" id="IPR050194">
    <property type="entry name" value="Glycosyltransferase_grp1"/>
</dbReference>
<dbReference type="PANTHER" id="PTHR45947:SF3">
    <property type="entry name" value="SULFOQUINOVOSYL TRANSFERASE SQD2"/>
    <property type="match status" value="1"/>
</dbReference>
<feature type="domain" description="Glycosyltransferase 2-like" evidence="2">
    <location>
        <begin position="5"/>
        <end position="173"/>
    </location>
</feature>
<evidence type="ECO:0008006" key="6">
    <source>
        <dbReference type="Google" id="ProtNLM"/>
    </source>
</evidence>
<dbReference type="CDD" id="cd03801">
    <property type="entry name" value="GT4_PimA-like"/>
    <property type="match status" value="1"/>
</dbReference>
<reference evidence="5" key="1">
    <citation type="submission" date="2018-05" db="EMBL/GenBank/DDBJ databases">
        <title>Luteimonas pekinense sp. nov., isolated from human Meibomian gland secretions, Beijing, China.</title>
        <authorList>
            <person name="Wen T."/>
            <person name="Bai H."/>
            <person name="Lv H."/>
        </authorList>
    </citation>
    <scope>NUCLEOTIDE SEQUENCE [LARGE SCALE GENOMIC DNA]</scope>
    <source>
        <strain evidence="5">83-4</strain>
    </source>
</reference>
<dbReference type="Gene3D" id="3.40.50.2000">
    <property type="entry name" value="Glycogen Phosphorylase B"/>
    <property type="match status" value="2"/>
</dbReference>
<dbReference type="Pfam" id="PF00535">
    <property type="entry name" value="Glycos_transf_2"/>
    <property type="match status" value="1"/>
</dbReference>
<dbReference type="InterPro" id="IPR028098">
    <property type="entry name" value="Glyco_trans_4-like_N"/>
</dbReference>